<dbReference type="PANTHER" id="PTHR43547:SF2">
    <property type="entry name" value="HYBRID SIGNAL TRANSDUCTION HISTIDINE KINASE C"/>
    <property type="match status" value="1"/>
</dbReference>
<dbReference type="SUPFAM" id="SSF55874">
    <property type="entry name" value="ATPase domain of HSP90 chaperone/DNA topoisomerase II/histidine kinase"/>
    <property type="match status" value="1"/>
</dbReference>
<evidence type="ECO:0000256" key="2">
    <source>
        <dbReference type="SAM" id="Phobius"/>
    </source>
</evidence>
<dbReference type="Pfam" id="PF02518">
    <property type="entry name" value="HATPase_c"/>
    <property type="match status" value="1"/>
</dbReference>
<keyword evidence="2" id="KW-1133">Transmembrane helix</keyword>
<gene>
    <name evidence="4" type="ORF">F0M18_03875</name>
</gene>
<proteinExistence type="predicted"/>
<dbReference type="InterPro" id="IPR011044">
    <property type="entry name" value="Quino_amine_DH_bsu"/>
</dbReference>
<dbReference type="SUPFAM" id="SSF50998">
    <property type="entry name" value="Quinoprotein alcohol dehydrogenase-like"/>
    <property type="match status" value="1"/>
</dbReference>
<evidence type="ECO:0000313" key="4">
    <source>
        <dbReference type="EMBL" id="KAA1194574.1"/>
    </source>
</evidence>
<keyword evidence="2" id="KW-0812">Transmembrane</keyword>
<dbReference type="InterPro" id="IPR036890">
    <property type="entry name" value="HATPase_C_sf"/>
</dbReference>
<protein>
    <recommendedName>
        <fullName evidence="3">Histidine kinase/HSP90-like ATPase domain-containing protein</fullName>
    </recommendedName>
</protein>
<dbReference type="Gene3D" id="2.60.40.10">
    <property type="entry name" value="Immunoglobulins"/>
    <property type="match status" value="1"/>
</dbReference>
<dbReference type="AlphaFoldDB" id="A0A5B0X5E1"/>
<dbReference type="Proteomes" id="UP000323708">
    <property type="component" value="Unassembled WGS sequence"/>
</dbReference>
<keyword evidence="2" id="KW-0472">Membrane</keyword>
<dbReference type="GO" id="GO:0000155">
    <property type="term" value="F:phosphorelay sensor kinase activity"/>
    <property type="evidence" value="ECO:0007669"/>
    <property type="project" value="TreeGrafter"/>
</dbReference>
<keyword evidence="1" id="KW-0597">Phosphoprotein</keyword>
<dbReference type="InterPro" id="IPR011123">
    <property type="entry name" value="Y_Y_Y"/>
</dbReference>
<keyword evidence="5" id="KW-1185">Reference proteome</keyword>
<dbReference type="SUPFAM" id="SSF50969">
    <property type="entry name" value="YVTN repeat-like/Quinoprotein amine dehydrogenase"/>
    <property type="match status" value="1"/>
</dbReference>
<dbReference type="InterPro" id="IPR011047">
    <property type="entry name" value="Quinoprotein_ADH-like_sf"/>
</dbReference>
<evidence type="ECO:0000313" key="5">
    <source>
        <dbReference type="Proteomes" id="UP000323708"/>
    </source>
</evidence>
<dbReference type="InterPro" id="IPR015943">
    <property type="entry name" value="WD40/YVTN_repeat-like_dom_sf"/>
</dbReference>
<dbReference type="Pfam" id="PF07495">
    <property type="entry name" value="Y_Y_Y"/>
    <property type="match status" value="1"/>
</dbReference>
<feature type="domain" description="Histidine kinase/HSP90-like ATPase" evidence="3">
    <location>
        <begin position="908"/>
        <end position="1012"/>
    </location>
</feature>
<dbReference type="Gene3D" id="2.130.10.10">
    <property type="entry name" value="YVTN repeat-like/Quinoprotein amine dehydrogenase"/>
    <property type="match status" value="2"/>
</dbReference>
<dbReference type="EMBL" id="VTUX01000001">
    <property type="protein sequence ID" value="KAA1194574.1"/>
    <property type="molecule type" value="Genomic_DNA"/>
</dbReference>
<accession>A0A5B0X5E1</accession>
<feature type="transmembrane region" description="Helical" evidence="2">
    <location>
        <begin position="754"/>
        <end position="775"/>
    </location>
</feature>
<dbReference type="PANTHER" id="PTHR43547">
    <property type="entry name" value="TWO-COMPONENT HISTIDINE KINASE"/>
    <property type="match status" value="1"/>
</dbReference>
<evidence type="ECO:0000259" key="3">
    <source>
        <dbReference type="SMART" id="SM00387"/>
    </source>
</evidence>
<organism evidence="4 5">
    <name type="scientific">Pseudohalioglobus sediminis</name>
    <dbReference type="NCBI Taxonomy" id="2606449"/>
    <lineage>
        <taxon>Bacteria</taxon>
        <taxon>Pseudomonadati</taxon>
        <taxon>Pseudomonadota</taxon>
        <taxon>Gammaproteobacteria</taxon>
        <taxon>Cellvibrionales</taxon>
        <taxon>Halieaceae</taxon>
        <taxon>Pseudohalioglobus</taxon>
    </lineage>
</organism>
<dbReference type="InterPro" id="IPR013783">
    <property type="entry name" value="Ig-like_fold"/>
</dbReference>
<sequence>MGRIAICLTSIILIASLLRGPTTLADTPLRISYSPISSKISAPVITSIYQDQSQALWIGTQTGLYRFIGKSFKFFSSSSSQNAGIPNADIRDIFETSNGELFIVTNGSGLLQWNKEDELFYTPDFYTKSRSQFLDKGFTDSKGQIWLYGNSGLTVFDAMTKEPIQWLSESEEIAALEGNLEFRSDGNSNVILTDGRSVLSVDTDSRVIQKIAVSLETEKITSIFVRKTAELVIGTDSGNIYLLDKKTGRAEKRLQLSTTEKPSITGIFAFDSLFLFGTNKGLYVLNSELEVLGRYVSEKTALPHNHITVFSRVRSNVLVGTYQGLAHIGAENFQTFNNRNSGVYDDVMAFAEDSQRNVWVGTYAGLYRFNDNLGKYELFEVQGSIELPDSRVMTMETDKQFLWLGTWDKGIVLLDTRTLELEAVQFADLQKGSITKIYKDHADSIWVASYDRGLWRIQSGSIKHFPELVKYPITDITSEVGQPVLVVSERTIYKMDEETTRFEPLEIEFPKRIVTPTFFTAKIIDSHSILVGTKDHGILVLEKDEHSEKYNSSSFGGSQGVTKASVYSIMKDSNRHYWSSTNNGLYKLGMNGAIVQRYDKTHGLQGDDFNFGAYYSTVDDIFYFGGTKGYTRFDPLSVEANMSAPAIVISGLTITNSLNLNSYQLETLDLINIPSASEVSFEISVLDYSNPGENLFSHKLQGLDQDWIDDGTNNKITYNNIPPGEYTFLAKGANAAGVWNEEGVSLRIRVLPPWYLTYWAYAFYATSAMLLLWLGMRAHRTKVLKEEAERRAEETMLIADSVMDELQETQELQDQIAESASKHNMEMIGVIGELSTLGDSARGESALDSHLSAMRLLETSYYFENGALAANMHDYLNGLIDLLLPDATVDPATISSINLVSKSLISAPVALPLALILYELIDNVFQHAFEPDSAANFVQVSLEIAPSSTDAPDKVEVSIQDDGIGLPVGFDIGTARSRGFSVVNSLCRRLSATVSVSQGHGTHIRLSVPLPHGHA</sequence>
<evidence type="ECO:0000256" key="1">
    <source>
        <dbReference type="ARBA" id="ARBA00022553"/>
    </source>
</evidence>
<reference evidence="4 5" key="1">
    <citation type="submission" date="2019-09" db="EMBL/GenBank/DDBJ databases">
        <authorList>
            <person name="Chen X.-Y."/>
        </authorList>
    </citation>
    <scope>NUCLEOTIDE SEQUENCE [LARGE SCALE GENOMIC DNA]</scope>
    <source>
        <strain evidence="4 5">NY5</strain>
    </source>
</reference>
<dbReference type="InterPro" id="IPR003594">
    <property type="entry name" value="HATPase_dom"/>
</dbReference>
<comment type="caution">
    <text evidence="4">The sequence shown here is derived from an EMBL/GenBank/DDBJ whole genome shotgun (WGS) entry which is preliminary data.</text>
</comment>
<dbReference type="SMART" id="SM00387">
    <property type="entry name" value="HATPase_c"/>
    <property type="match status" value="1"/>
</dbReference>
<dbReference type="Gene3D" id="3.30.565.10">
    <property type="entry name" value="Histidine kinase-like ATPase, C-terminal domain"/>
    <property type="match status" value="1"/>
</dbReference>
<name>A0A5B0X5E1_9GAMM</name>